<organism evidence="1 2">
    <name type="scientific">Puccinia coronata f. sp. avenae</name>
    <dbReference type="NCBI Taxonomy" id="200324"/>
    <lineage>
        <taxon>Eukaryota</taxon>
        <taxon>Fungi</taxon>
        <taxon>Dikarya</taxon>
        <taxon>Basidiomycota</taxon>
        <taxon>Pucciniomycotina</taxon>
        <taxon>Pucciniomycetes</taxon>
        <taxon>Pucciniales</taxon>
        <taxon>Pucciniaceae</taxon>
        <taxon>Puccinia</taxon>
    </lineage>
</organism>
<reference evidence="1 2" key="1">
    <citation type="submission" date="2017-11" db="EMBL/GenBank/DDBJ databases">
        <title>De novo assembly and phasing of dikaryotic genomes from two isolates of Puccinia coronata f. sp. avenae, the causal agent of oat crown rust.</title>
        <authorList>
            <person name="Miller M.E."/>
            <person name="Zhang Y."/>
            <person name="Omidvar V."/>
            <person name="Sperschneider J."/>
            <person name="Schwessinger B."/>
            <person name="Raley C."/>
            <person name="Palmer J.M."/>
            <person name="Garnica D."/>
            <person name="Upadhyaya N."/>
            <person name="Rathjen J."/>
            <person name="Taylor J.M."/>
            <person name="Park R.F."/>
            <person name="Dodds P.N."/>
            <person name="Hirsch C.D."/>
            <person name="Kianian S.F."/>
            <person name="Figueroa M."/>
        </authorList>
    </citation>
    <scope>NUCLEOTIDE SEQUENCE [LARGE SCALE GENOMIC DNA]</scope>
    <source>
        <strain evidence="1">12SD80</strain>
    </source>
</reference>
<evidence type="ECO:0000313" key="1">
    <source>
        <dbReference type="EMBL" id="PLW14294.1"/>
    </source>
</evidence>
<dbReference type="EMBL" id="PGCI01000826">
    <property type="protein sequence ID" value="PLW14294.1"/>
    <property type="molecule type" value="Genomic_DNA"/>
</dbReference>
<gene>
    <name evidence="1" type="ORF">PCASD_15667</name>
</gene>
<proteinExistence type="predicted"/>
<dbReference type="Proteomes" id="UP000235392">
    <property type="component" value="Unassembled WGS sequence"/>
</dbReference>
<name>A0A2N5SM45_9BASI</name>
<accession>A0A2N5SM45</accession>
<dbReference type="AlphaFoldDB" id="A0A2N5SM45"/>
<sequence>MLERWKRAGHKPKVSHQIDGAANPVMRFIPNVTMPSPRRPKHVGGRRSTIDLSQLVACHCHMSRLLISLRLRRDVLSRGGCSHIELRTIEECPASALQLVEAPVPMRWGQAGNRSLNPDVHSHWTLKSKVHKWAF</sequence>
<evidence type="ECO:0000313" key="2">
    <source>
        <dbReference type="Proteomes" id="UP000235392"/>
    </source>
</evidence>
<comment type="caution">
    <text evidence="1">The sequence shown here is derived from an EMBL/GenBank/DDBJ whole genome shotgun (WGS) entry which is preliminary data.</text>
</comment>
<protein>
    <submittedName>
        <fullName evidence="1">Uncharacterized protein</fullName>
    </submittedName>
</protein>